<proteinExistence type="predicted"/>
<accession>A0A8X7SU14</accession>
<evidence type="ECO:0000259" key="3">
    <source>
        <dbReference type="PROSITE" id="PS50966"/>
    </source>
</evidence>
<keyword evidence="1" id="KW-0862">Zinc</keyword>
<dbReference type="Proteomes" id="UP000077684">
    <property type="component" value="Unassembled WGS sequence"/>
</dbReference>
<reference evidence="4" key="1">
    <citation type="submission" date="2016-04" db="EMBL/GenBank/DDBJ databases">
        <authorList>
            <person name="Nguyen H.D."/>
            <person name="Samba Siva P."/>
            <person name="Cullis J."/>
            <person name="Levesque C.A."/>
            <person name="Hambleton S."/>
        </authorList>
    </citation>
    <scope>NUCLEOTIDE SEQUENCE</scope>
    <source>
        <strain evidence="4">DAOMC 236426</strain>
    </source>
</reference>
<feature type="domain" description="SWIM-type" evidence="3">
    <location>
        <begin position="64"/>
        <end position="103"/>
    </location>
</feature>
<evidence type="ECO:0000313" key="5">
    <source>
        <dbReference type="Proteomes" id="UP000077684"/>
    </source>
</evidence>
<gene>
    <name evidence="4" type="ORF">A4X06_0g7641</name>
</gene>
<keyword evidence="1" id="KW-0863">Zinc-finger</keyword>
<dbReference type="GO" id="GO:0008270">
    <property type="term" value="F:zinc ion binding"/>
    <property type="evidence" value="ECO:0007669"/>
    <property type="project" value="UniProtKB-KW"/>
</dbReference>
<evidence type="ECO:0000256" key="2">
    <source>
        <dbReference type="SAM" id="MobiDB-lite"/>
    </source>
</evidence>
<keyword evidence="1" id="KW-0479">Metal-binding</keyword>
<protein>
    <recommendedName>
        <fullName evidence="3">SWIM-type domain-containing protein</fullName>
    </recommendedName>
</protein>
<organism evidence="4 5">
    <name type="scientific">Tilletia controversa</name>
    <name type="common">dwarf bunt fungus</name>
    <dbReference type="NCBI Taxonomy" id="13291"/>
    <lineage>
        <taxon>Eukaryota</taxon>
        <taxon>Fungi</taxon>
        <taxon>Dikarya</taxon>
        <taxon>Basidiomycota</taxon>
        <taxon>Ustilaginomycotina</taxon>
        <taxon>Exobasidiomycetes</taxon>
        <taxon>Tilletiales</taxon>
        <taxon>Tilletiaceae</taxon>
        <taxon>Tilletia</taxon>
    </lineage>
</organism>
<feature type="compositionally biased region" description="Polar residues" evidence="2">
    <location>
        <begin position="164"/>
        <end position="184"/>
    </location>
</feature>
<keyword evidence="5" id="KW-1185">Reference proteome</keyword>
<sequence>MASIYDYEMMHFHMRASAALKWQHALAPHSYELFLKAVESARRLNVSSAGGLAGLVTTTSGKTFEVKLPANPSDSEAVSCSCGYPNLMLLPCAHVCCFAVSQRLDVVPYSGAYYKTNQWRDTCKVPYVPVSRDNLDASTIEAPVLGKKRGRPQVKGREAGQRGTGSKTGPSGSEGQLEASSSSDPFVPFTVSFCRSCGDTAHTTKQCSSSH</sequence>
<dbReference type="AlphaFoldDB" id="A0A8X7SU14"/>
<evidence type="ECO:0000256" key="1">
    <source>
        <dbReference type="PROSITE-ProRule" id="PRU00325"/>
    </source>
</evidence>
<dbReference type="InterPro" id="IPR007527">
    <property type="entry name" value="Znf_SWIM"/>
</dbReference>
<comment type="caution">
    <text evidence="4">The sequence shown here is derived from an EMBL/GenBank/DDBJ whole genome shotgun (WGS) entry which is preliminary data.</text>
</comment>
<name>A0A8X7SU14_9BASI</name>
<dbReference type="PROSITE" id="PS50966">
    <property type="entry name" value="ZF_SWIM"/>
    <property type="match status" value="1"/>
</dbReference>
<evidence type="ECO:0000313" key="4">
    <source>
        <dbReference type="EMBL" id="KAE8241165.1"/>
    </source>
</evidence>
<reference evidence="4" key="2">
    <citation type="journal article" date="2019" name="IMA Fungus">
        <title>Genome sequencing and comparison of five Tilletia species to identify candidate genes for the detection of regulated species infecting wheat.</title>
        <authorList>
            <person name="Nguyen H.D.T."/>
            <person name="Sultana T."/>
            <person name="Kesanakurti P."/>
            <person name="Hambleton S."/>
        </authorList>
    </citation>
    <scope>NUCLEOTIDE SEQUENCE</scope>
    <source>
        <strain evidence="4">DAOMC 236426</strain>
    </source>
</reference>
<dbReference type="EMBL" id="LWDE02001389">
    <property type="protein sequence ID" value="KAE8241165.1"/>
    <property type="molecule type" value="Genomic_DNA"/>
</dbReference>
<feature type="region of interest" description="Disordered" evidence="2">
    <location>
        <begin position="144"/>
        <end position="184"/>
    </location>
</feature>